<dbReference type="Pfam" id="PF01381">
    <property type="entry name" value="HTH_3"/>
    <property type="match status" value="1"/>
</dbReference>
<dbReference type="InterPro" id="IPR010982">
    <property type="entry name" value="Lambda_DNA-bd_dom_sf"/>
</dbReference>
<dbReference type="AlphaFoldDB" id="H3NLT9"/>
<gene>
    <name evidence="2" type="ORF">HMPREF9709_00300</name>
</gene>
<evidence type="ECO:0000313" key="2">
    <source>
        <dbReference type="EMBL" id="EHR35609.1"/>
    </source>
</evidence>
<dbReference type="GO" id="GO:0003677">
    <property type="term" value="F:DNA binding"/>
    <property type="evidence" value="ECO:0007669"/>
    <property type="project" value="InterPro"/>
</dbReference>
<dbReference type="RefSeq" id="WP_005397259.1">
    <property type="nucleotide sequence ID" value="NZ_JH601088.1"/>
</dbReference>
<dbReference type="SMART" id="SM00530">
    <property type="entry name" value="HTH_XRE"/>
    <property type="match status" value="1"/>
</dbReference>
<dbReference type="PROSITE" id="PS50943">
    <property type="entry name" value="HTH_CROC1"/>
    <property type="match status" value="1"/>
</dbReference>
<organism evidence="2 3">
    <name type="scientific">Helcococcus kunzii ATCC 51366</name>
    <dbReference type="NCBI Taxonomy" id="883114"/>
    <lineage>
        <taxon>Bacteria</taxon>
        <taxon>Bacillati</taxon>
        <taxon>Bacillota</taxon>
        <taxon>Tissierellia</taxon>
        <taxon>Tissierellales</taxon>
        <taxon>Peptoniphilaceae</taxon>
        <taxon>Helcococcus</taxon>
    </lineage>
</organism>
<reference evidence="2 3" key="1">
    <citation type="submission" date="2012-01" db="EMBL/GenBank/DDBJ databases">
        <title>The Genome Sequence of Helcococcus kunzii ATCC 51366.</title>
        <authorList>
            <consortium name="The Broad Institute Genome Sequencing Platform"/>
            <person name="Earl A."/>
            <person name="Ward D."/>
            <person name="Feldgarden M."/>
            <person name="Gevers D."/>
            <person name="Huys G."/>
            <person name="Young S.K."/>
            <person name="Zeng Q."/>
            <person name="Gargeya S."/>
            <person name="Fitzgerald M."/>
            <person name="Haas B."/>
            <person name="Abouelleil A."/>
            <person name="Alvarado L."/>
            <person name="Arachchi H.M."/>
            <person name="Berlin A."/>
            <person name="Chapman S.B."/>
            <person name="Gearin G."/>
            <person name="Goldberg J."/>
            <person name="Griggs A."/>
            <person name="Gujja S."/>
            <person name="Hansen M."/>
            <person name="Heiman D."/>
            <person name="Howarth C."/>
            <person name="Larimer J."/>
            <person name="Lui A."/>
            <person name="MacDonald P.J.P."/>
            <person name="McCowen C."/>
            <person name="Montmayeur A."/>
            <person name="Murphy C."/>
            <person name="Neiman D."/>
            <person name="Pearson M."/>
            <person name="Priest M."/>
            <person name="Roberts A."/>
            <person name="Saif S."/>
            <person name="Shea T."/>
            <person name="Sisk P."/>
            <person name="Stolte C."/>
            <person name="Sykes S."/>
            <person name="Wortman J."/>
            <person name="Nusbaum C."/>
            <person name="Birren B."/>
        </authorList>
    </citation>
    <scope>NUCLEOTIDE SEQUENCE [LARGE SCALE GENOMIC DNA]</scope>
    <source>
        <strain evidence="2 3">ATCC 51366</strain>
    </source>
</reference>
<dbReference type="GeneID" id="96998313"/>
<dbReference type="EMBL" id="AGEI01000011">
    <property type="protein sequence ID" value="EHR35609.1"/>
    <property type="molecule type" value="Genomic_DNA"/>
</dbReference>
<dbReference type="InterPro" id="IPR001387">
    <property type="entry name" value="Cro/C1-type_HTH"/>
</dbReference>
<dbReference type="HOGENOM" id="CLU_917551_0_0_9"/>
<dbReference type="OrthoDB" id="9813152at2"/>
<dbReference type="STRING" id="883114.HMPREF9709_00300"/>
<protein>
    <recommendedName>
        <fullName evidence="1">HTH cro/C1-type domain-containing protein</fullName>
    </recommendedName>
</protein>
<dbReference type="SUPFAM" id="SSF47413">
    <property type="entry name" value="lambda repressor-like DNA-binding domains"/>
    <property type="match status" value="1"/>
</dbReference>
<comment type="caution">
    <text evidence="2">The sequence shown here is derived from an EMBL/GenBank/DDBJ whole genome shotgun (WGS) entry which is preliminary data.</text>
</comment>
<dbReference type="Proteomes" id="UP000004191">
    <property type="component" value="Unassembled WGS sequence"/>
</dbReference>
<name>H3NLT9_9FIRM</name>
<keyword evidence="3" id="KW-1185">Reference proteome</keyword>
<evidence type="ECO:0000259" key="1">
    <source>
        <dbReference type="PROSITE" id="PS50943"/>
    </source>
</evidence>
<dbReference type="CDD" id="cd00093">
    <property type="entry name" value="HTH_XRE"/>
    <property type="match status" value="1"/>
</dbReference>
<sequence>MEYTDFGMFIKFLRKKHHYSQEKVAEKIGVTSRHYSRIEKNEVEPTISVLYKLEKIYYTKVIDYYINLSFKDRYYYKCLFLKLINAIDEKNRLNLRNIIAEIESKQCFKQKYDQLYLFTKSIIDIWNEDYTSAQDKLQKSLSFSSKKIILNKLEDEFYNIIETLSILYISICDYFITNKPDSIIYTINYFYDNAPNDSIIYEKIILFYLNTFLINKSYIEGEKFTFNILEEFESNNSLKNIYKLHFFIGIFKQYNGDKLSKMHFNNSLTLLKIFNKKDLLVYYQSLLEKINDEKLSDTVKFIF</sequence>
<dbReference type="Gene3D" id="1.10.260.40">
    <property type="entry name" value="lambda repressor-like DNA-binding domains"/>
    <property type="match status" value="1"/>
</dbReference>
<evidence type="ECO:0000313" key="3">
    <source>
        <dbReference type="Proteomes" id="UP000004191"/>
    </source>
</evidence>
<accession>H3NLT9</accession>
<proteinExistence type="predicted"/>
<feature type="domain" description="HTH cro/C1-type" evidence="1">
    <location>
        <begin position="10"/>
        <end position="64"/>
    </location>
</feature>